<evidence type="ECO:0000313" key="3">
    <source>
        <dbReference type="Proteomes" id="UP000765509"/>
    </source>
</evidence>
<dbReference type="EMBL" id="AVOT02041152">
    <property type="protein sequence ID" value="MBW0536412.1"/>
    <property type="molecule type" value="Genomic_DNA"/>
</dbReference>
<reference evidence="2" key="1">
    <citation type="submission" date="2021-03" db="EMBL/GenBank/DDBJ databases">
        <title>Draft genome sequence of rust myrtle Austropuccinia psidii MF-1, a brazilian biotype.</title>
        <authorList>
            <person name="Quecine M.C."/>
            <person name="Pachon D.M.R."/>
            <person name="Bonatelli M.L."/>
            <person name="Correr F.H."/>
            <person name="Franceschini L.M."/>
            <person name="Leite T.F."/>
            <person name="Margarido G.R.A."/>
            <person name="Almeida C.A."/>
            <person name="Ferrarezi J.A."/>
            <person name="Labate C.A."/>
        </authorList>
    </citation>
    <scope>NUCLEOTIDE SEQUENCE</scope>
    <source>
        <strain evidence="2">MF-1</strain>
    </source>
</reference>
<evidence type="ECO:0000256" key="1">
    <source>
        <dbReference type="SAM" id="MobiDB-lite"/>
    </source>
</evidence>
<feature type="region of interest" description="Disordered" evidence="1">
    <location>
        <begin position="65"/>
        <end position="90"/>
    </location>
</feature>
<dbReference type="Proteomes" id="UP000765509">
    <property type="component" value="Unassembled WGS sequence"/>
</dbReference>
<comment type="caution">
    <text evidence="2">The sequence shown here is derived from an EMBL/GenBank/DDBJ whole genome shotgun (WGS) entry which is preliminary data.</text>
</comment>
<sequence length="131" mass="14910">MHCSRKEMATIVGPMRLEWMQGIFLKLLTEIIIIEVTQTYQVCMEEIWDESGLLASKFGDFLSRDPTEDIEEDTGNNPSNQQHHRTTSNCATPVQLGQNSLVDHSFSMCMGTTFRDCDFINKMNANLQNGM</sequence>
<proteinExistence type="predicted"/>
<accession>A0A9Q3IDI0</accession>
<name>A0A9Q3IDI0_9BASI</name>
<evidence type="ECO:0000313" key="2">
    <source>
        <dbReference type="EMBL" id="MBW0536412.1"/>
    </source>
</evidence>
<dbReference type="AlphaFoldDB" id="A0A9Q3IDI0"/>
<protein>
    <submittedName>
        <fullName evidence="2">Uncharacterized protein</fullName>
    </submittedName>
</protein>
<gene>
    <name evidence="2" type="ORF">O181_076127</name>
</gene>
<feature type="compositionally biased region" description="Polar residues" evidence="1">
    <location>
        <begin position="75"/>
        <end position="90"/>
    </location>
</feature>
<organism evidence="2 3">
    <name type="scientific">Austropuccinia psidii MF-1</name>
    <dbReference type="NCBI Taxonomy" id="1389203"/>
    <lineage>
        <taxon>Eukaryota</taxon>
        <taxon>Fungi</taxon>
        <taxon>Dikarya</taxon>
        <taxon>Basidiomycota</taxon>
        <taxon>Pucciniomycotina</taxon>
        <taxon>Pucciniomycetes</taxon>
        <taxon>Pucciniales</taxon>
        <taxon>Sphaerophragmiaceae</taxon>
        <taxon>Austropuccinia</taxon>
    </lineage>
</organism>
<keyword evidence="3" id="KW-1185">Reference proteome</keyword>